<comment type="catalytic activity">
    <reaction evidence="20">
        <text>L-seryl-[protein] + ATP = O-phospho-L-seryl-[protein] + ADP + H(+)</text>
        <dbReference type="Rhea" id="RHEA:17989"/>
        <dbReference type="Rhea" id="RHEA-COMP:9863"/>
        <dbReference type="Rhea" id="RHEA-COMP:11604"/>
        <dbReference type="ChEBI" id="CHEBI:15378"/>
        <dbReference type="ChEBI" id="CHEBI:29999"/>
        <dbReference type="ChEBI" id="CHEBI:30616"/>
        <dbReference type="ChEBI" id="CHEBI:83421"/>
        <dbReference type="ChEBI" id="CHEBI:456216"/>
        <dbReference type="EC" id="2.7.11.1"/>
    </reaction>
</comment>
<keyword evidence="7" id="KW-0433">Leucine-rich repeat</keyword>
<dbReference type="OrthoDB" id="676979at2759"/>
<feature type="binding site" evidence="21">
    <location>
        <position position="755"/>
    </location>
    <ligand>
        <name>ATP</name>
        <dbReference type="ChEBI" id="CHEBI:30616"/>
    </ligand>
</feature>
<dbReference type="FunFam" id="3.80.10.10:FF:000470">
    <property type="entry name" value="LRR receptor-like serine/threonine-protein kinase RPK2"/>
    <property type="match status" value="1"/>
</dbReference>
<dbReference type="InterPro" id="IPR032675">
    <property type="entry name" value="LRR_dom_sf"/>
</dbReference>
<dbReference type="Pfam" id="PF13855">
    <property type="entry name" value="LRR_8"/>
    <property type="match status" value="2"/>
</dbReference>
<keyword evidence="11" id="KW-0677">Repeat</keyword>
<keyword evidence="17" id="KW-0675">Receptor</keyword>
<dbReference type="SUPFAM" id="SSF52058">
    <property type="entry name" value="L domain-like"/>
    <property type="match status" value="2"/>
</dbReference>
<dbReference type="InterPro" id="IPR001245">
    <property type="entry name" value="Ser-Thr/Tyr_kinase_cat_dom"/>
</dbReference>
<keyword evidence="26" id="KW-1185">Reference proteome</keyword>
<comment type="catalytic activity">
    <reaction evidence="19">
        <text>L-threonyl-[protein] + ATP = O-phospho-L-threonyl-[protein] + ADP + H(+)</text>
        <dbReference type="Rhea" id="RHEA:46608"/>
        <dbReference type="Rhea" id="RHEA-COMP:11060"/>
        <dbReference type="Rhea" id="RHEA-COMP:11605"/>
        <dbReference type="ChEBI" id="CHEBI:15378"/>
        <dbReference type="ChEBI" id="CHEBI:30013"/>
        <dbReference type="ChEBI" id="CHEBI:30616"/>
        <dbReference type="ChEBI" id="CHEBI:61977"/>
        <dbReference type="ChEBI" id="CHEBI:456216"/>
        <dbReference type="EC" id="2.7.11.1"/>
    </reaction>
</comment>
<dbReference type="InterPro" id="IPR011009">
    <property type="entry name" value="Kinase-like_dom_sf"/>
</dbReference>
<dbReference type="PROSITE" id="PS00107">
    <property type="entry name" value="PROTEIN_KINASE_ATP"/>
    <property type="match status" value="1"/>
</dbReference>
<dbReference type="GO" id="GO:0005886">
    <property type="term" value="C:plasma membrane"/>
    <property type="evidence" value="ECO:0007669"/>
    <property type="project" value="UniProtKB-SubCell"/>
</dbReference>
<evidence type="ECO:0000256" key="23">
    <source>
        <dbReference type="SAM" id="SignalP"/>
    </source>
</evidence>
<dbReference type="GO" id="GO:0051606">
    <property type="term" value="P:detection of stimulus"/>
    <property type="evidence" value="ECO:0007669"/>
    <property type="project" value="UniProtKB-ARBA"/>
</dbReference>
<evidence type="ECO:0000256" key="15">
    <source>
        <dbReference type="ARBA" id="ARBA00022989"/>
    </source>
</evidence>
<proteinExistence type="inferred from homology"/>
<comment type="similarity">
    <text evidence="2">Belongs to the protein kinase superfamily. Ser/Thr protein kinase family.</text>
</comment>
<reference evidence="25 26" key="1">
    <citation type="submission" date="2018-04" db="EMBL/GenBank/DDBJ databases">
        <title>WGS assembly of Panicum hallii var. hallii HAL2.</title>
        <authorList>
            <person name="Lovell J."/>
            <person name="Jenkins J."/>
            <person name="Lowry D."/>
            <person name="Mamidi S."/>
            <person name="Sreedasyam A."/>
            <person name="Weng X."/>
            <person name="Barry K."/>
            <person name="Bonette J."/>
            <person name="Campitelli B."/>
            <person name="Daum C."/>
            <person name="Gordon S."/>
            <person name="Gould B."/>
            <person name="Lipzen A."/>
            <person name="MacQueen A."/>
            <person name="Palacio-Mejia J."/>
            <person name="Plott C."/>
            <person name="Shakirov E."/>
            <person name="Shu S."/>
            <person name="Yoshinaga Y."/>
            <person name="Zane M."/>
            <person name="Rokhsar D."/>
            <person name="Grimwood J."/>
            <person name="Schmutz J."/>
            <person name="Juenger T."/>
        </authorList>
    </citation>
    <scope>NUCLEOTIDE SEQUENCE [LARGE SCALE GENOMIC DNA]</scope>
    <source>
        <strain evidence="26">cv. HAL2</strain>
    </source>
</reference>
<evidence type="ECO:0000256" key="6">
    <source>
        <dbReference type="ARBA" id="ARBA00022553"/>
    </source>
</evidence>
<keyword evidence="14 21" id="KW-0067">ATP-binding</keyword>
<dbReference type="SUPFAM" id="SSF56112">
    <property type="entry name" value="Protein kinase-like (PK-like)"/>
    <property type="match status" value="1"/>
</dbReference>
<dbReference type="STRING" id="1504633.A0A2T7CR95"/>
<dbReference type="PROSITE" id="PS00108">
    <property type="entry name" value="PROTEIN_KINASE_ST"/>
    <property type="match status" value="1"/>
</dbReference>
<feature type="chain" id="PRO_5015520394" description="non-specific serine/threonine protein kinase" evidence="23">
    <location>
        <begin position="23"/>
        <end position="1010"/>
    </location>
</feature>
<comment type="subcellular location">
    <subcellularLocation>
        <location evidence="1">Cell membrane</location>
        <topology evidence="1">Single-pass type I membrane protein</topology>
    </subcellularLocation>
</comment>
<keyword evidence="5" id="KW-0723">Serine/threonine-protein kinase</keyword>
<name>A0A2T7CR95_9POAL</name>
<dbReference type="FunFam" id="3.80.10.10:FF:000400">
    <property type="entry name" value="Nuclear pore complex protein NUP107"/>
    <property type="match status" value="1"/>
</dbReference>
<dbReference type="InterPro" id="IPR001611">
    <property type="entry name" value="Leu-rich_rpt"/>
</dbReference>
<evidence type="ECO:0000256" key="10">
    <source>
        <dbReference type="ARBA" id="ARBA00022729"/>
    </source>
</evidence>
<evidence type="ECO:0000256" key="5">
    <source>
        <dbReference type="ARBA" id="ARBA00022527"/>
    </source>
</evidence>
<feature type="signal peptide" evidence="23">
    <location>
        <begin position="1"/>
        <end position="22"/>
    </location>
</feature>
<dbReference type="FunFam" id="3.30.200.20:FF:000661">
    <property type="entry name" value="Serine-threonine protein kinase plant-type"/>
    <property type="match status" value="1"/>
</dbReference>
<dbReference type="Pfam" id="PF07714">
    <property type="entry name" value="PK_Tyr_Ser-Thr"/>
    <property type="match status" value="1"/>
</dbReference>
<dbReference type="Gene3D" id="3.30.200.20">
    <property type="entry name" value="Phosphorylase Kinase, domain 1"/>
    <property type="match status" value="1"/>
</dbReference>
<dbReference type="Gene3D" id="1.10.510.10">
    <property type="entry name" value="Transferase(Phosphotransferase) domain 1"/>
    <property type="match status" value="1"/>
</dbReference>
<keyword evidence="6" id="KW-0597">Phosphoprotein</keyword>
<evidence type="ECO:0000256" key="12">
    <source>
        <dbReference type="ARBA" id="ARBA00022741"/>
    </source>
</evidence>
<evidence type="ECO:0000256" key="11">
    <source>
        <dbReference type="ARBA" id="ARBA00022737"/>
    </source>
</evidence>
<organism evidence="25 26">
    <name type="scientific">Panicum hallii var. hallii</name>
    <dbReference type="NCBI Taxonomy" id="1504633"/>
    <lineage>
        <taxon>Eukaryota</taxon>
        <taxon>Viridiplantae</taxon>
        <taxon>Streptophyta</taxon>
        <taxon>Embryophyta</taxon>
        <taxon>Tracheophyta</taxon>
        <taxon>Spermatophyta</taxon>
        <taxon>Magnoliopsida</taxon>
        <taxon>Liliopsida</taxon>
        <taxon>Poales</taxon>
        <taxon>Poaceae</taxon>
        <taxon>PACMAD clade</taxon>
        <taxon>Panicoideae</taxon>
        <taxon>Panicodae</taxon>
        <taxon>Paniceae</taxon>
        <taxon>Panicinae</taxon>
        <taxon>Panicum</taxon>
        <taxon>Panicum sect. Panicum</taxon>
    </lineage>
</organism>
<evidence type="ECO:0000256" key="21">
    <source>
        <dbReference type="PROSITE-ProRule" id="PRU10141"/>
    </source>
</evidence>
<dbReference type="GO" id="GO:0099402">
    <property type="term" value="P:plant organ development"/>
    <property type="evidence" value="ECO:0007669"/>
    <property type="project" value="UniProtKB-ARBA"/>
</dbReference>
<evidence type="ECO:0000259" key="24">
    <source>
        <dbReference type="PROSITE" id="PS50011"/>
    </source>
</evidence>
<dbReference type="PROSITE" id="PS50011">
    <property type="entry name" value="PROTEIN_KINASE_DOM"/>
    <property type="match status" value="1"/>
</dbReference>
<dbReference type="AlphaFoldDB" id="A0A2T7CR95"/>
<evidence type="ECO:0000256" key="8">
    <source>
        <dbReference type="ARBA" id="ARBA00022679"/>
    </source>
</evidence>
<evidence type="ECO:0000256" key="20">
    <source>
        <dbReference type="ARBA" id="ARBA00048679"/>
    </source>
</evidence>
<evidence type="ECO:0000256" key="17">
    <source>
        <dbReference type="ARBA" id="ARBA00023170"/>
    </source>
</evidence>
<dbReference type="InterPro" id="IPR013210">
    <property type="entry name" value="LRR_N_plant-typ"/>
</dbReference>
<dbReference type="FunFam" id="3.80.10.10:FF:000095">
    <property type="entry name" value="LRR receptor-like serine/threonine-protein kinase GSO1"/>
    <property type="match status" value="2"/>
</dbReference>
<evidence type="ECO:0000256" key="22">
    <source>
        <dbReference type="SAM" id="Phobius"/>
    </source>
</evidence>
<dbReference type="Pfam" id="PF23598">
    <property type="entry name" value="LRR_14"/>
    <property type="match status" value="1"/>
</dbReference>
<dbReference type="Pfam" id="PF08263">
    <property type="entry name" value="LRRNT_2"/>
    <property type="match status" value="1"/>
</dbReference>
<evidence type="ECO:0000256" key="4">
    <source>
        <dbReference type="ARBA" id="ARBA00022475"/>
    </source>
</evidence>
<dbReference type="Gene3D" id="3.80.10.10">
    <property type="entry name" value="Ribonuclease Inhibitor"/>
    <property type="match status" value="4"/>
</dbReference>
<dbReference type="InterPro" id="IPR000719">
    <property type="entry name" value="Prot_kinase_dom"/>
</dbReference>
<dbReference type="SMART" id="SM00369">
    <property type="entry name" value="LRR_TYP"/>
    <property type="match status" value="9"/>
</dbReference>
<dbReference type="EC" id="2.7.11.1" evidence="3"/>
<keyword evidence="12 21" id="KW-0547">Nucleotide-binding</keyword>
<evidence type="ECO:0000256" key="7">
    <source>
        <dbReference type="ARBA" id="ARBA00022614"/>
    </source>
</evidence>
<evidence type="ECO:0000256" key="3">
    <source>
        <dbReference type="ARBA" id="ARBA00012513"/>
    </source>
</evidence>
<keyword evidence="10 23" id="KW-0732">Signal</keyword>
<dbReference type="Proteomes" id="UP000244336">
    <property type="component" value="Chromosome 8"/>
</dbReference>
<dbReference type="InterPro" id="IPR055414">
    <property type="entry name" value="LRR_R13L4/SHOC2-like"/>
</dbReference>
<protein>
    <recommendedName>
        <fullName evidence="3">non-specific serine/threonine protein kinase</fullName>
        <ecNumber evidence="3">2.7.11.1</ecNumber>
    </recommendedName>
</protein>
<feature type="transmembrane region" description="Helical" evidence="22">
    <location>
        <begin position="666"/>
        <end position="689"/>
    </location>
</feature>
<dbReference type="Pfam" id="PF00560">
    <property type="entry name" value="LRR_1"/>
    <property type="match status" value="2"/>
</dbReference>
<gene>
    <name evidence="25" type="ORF">GQ55_8G258300</name>
</gene>
<keyword evidence="15 22" id="KW-1133">Transmembrane helix</keyword>
<keyword evidence="8" id="KW-0808">Transferase</keyword>
<dbReference type="InterPro" id="IPR008271">
    <property type="entry name" value="Ser/Thr_kinase_AS"/>
</dbReference>
<keyword evidence="18" id="KW-0325">Glycoprotein</keyword>
<evidence type="ECO:0000256" key="2">
    <source>
        <dbReference type="ARBA" id="ARBA00008684"/>
    </source>
</evidence>
<dbReference type="GO" id="GO:0009653">
    <property type="term" value="P:anatomical structure morphogenesis"/>
    <property type="evidence" value="ECO:0007669"/>
    <property type="project" value="UniProtKB-ARBA"/>
</dbReference>
<evidence type="ECO:0000256" key="16">
    <source>
        <dbReference type="ARBA" id="ARBA00023136"/>
    </source>
</evidence>
<feature type="domain" description="Protein kinase" evidence="24">
    <location>
        <begin position="727"/>
        <end position="1004"/>
    </location>
</feature>
<dbReference type="PANTHER" id="PTHR48056">
    <property type="entry name" value="LRR RECEPTOR-LIKE SERINE/THREONINE-PROTEIN KINASE-RELATED"/>
    <property type="match status" value="1"/>
</dbReference>
<evidence type="ECO:0000256" key="9">
    <source>
        <dbReference type="ARBA" id="ARBA00022692"/>
    </source>
</evidence>
<dbReference type="InterPro" id="IPR003591">
    <property type="entry name" value="Leu-rich_rpt_typical-subtyp"/>
</dbReference>
<evidence type="ECO:0000256" key="19">
    <source>
        <dbReference type="ARBA" id="ARBA00047899"/>
    </source>
</evidence>
<dbReference type="EMBL" id="CM009756">
    <property type="protein sequence ID" value="PUZ45860.1"/>
    <property type="molecule type" value="Genomic_DNA"/>
</dbReference>
<keyword evidence="13" id="KW-0418">Kinase</keyword>
<keyword evidence="9 22" id="KW-0812">Transmembrane</keyword>
<dbReference type="SMART" id="SM00220">
    <property type="entry name" value="S_TKc"/>
    <property type="match status" value="1"/>
</dbReference>
<keyword evidence="4" id="KW-1003">Cell membrane</keyword>
<dbReference type="FunFam" id="1.10.510.10:FF:000358">
    <property type="entry name" value="Putative leucine-rich repeat receptor-like serine/threonine-protein kinase"/>
    <property type="match status" value="1"/>
</dbReference>
<dbReference type="GO" id="GO:0005524">
    <property type="term" value="F:ATP binding"/>
    <property type="evidence" value="ECO:0007669"/>
    <property type="project" value="UniProtKB-UniRule"/>
</dbReference>
<evidence type="ECO:0000256" key="14">
    <source>
        <dbReference type="ARBA" id="ARBA00022840"/>
    </source>
</evidence>
<accession>A0A2T7CR95</accession>
<dbReference type="GO" id="GO:0004674">
    <property type="term" value="F:protein serine/threonine kinase activity"/>
    <property type="evidence" value="ECO:0007669"/>
    <property type="project" value="UniProtKB-KW"/>
</dbReference>
<dbReference type="Gramene" id="PUZ45860">
    <property type="protein sequence ID" value="PUZ45860"/>
    <property type="gene ID" value="GQ55_8G258300"/>
</dbReference>
<evidence type="ECO:0000256" key="18">
    <source>
        <dbReference type="ARBA" id="ARBA00023180"/>
    </source>
</evidence>
<dbReference type="InterPro" id="IPR017441">
    <property type="entry name" value="Protein_kinase_ATP_BS"/>
</dbReference>
<sequence length="1010" mass="110399">MAAASSSVALVLLAISVPTLLTGIMCSSLSLSSTPTNGSDTDLAALLAFKSQLSDPLGILANSWTPNVSYCRWVGVSCSRRQQRVTALSLPDVPLQGELIPHLGNLTFLSVLNLSNSNFTGSITGSIPANLGRLCRLRVLALFGNDLSGAIPSNLGNLTRLELLRLGYNSLSGDIPPGLLQNLRSIQKIALTNNELSGQIPPYLFNNTPCLRYIYLGNNNLSGSIPHSVASPPMLEELILQYNQLSGSVPTTIFNMSRMQALFLTHNNLNGPIPNNQSFSLPMLHLIALDLNNFVGRIPLGLAACQHLQSISLSVNFFVDVVPSWLPQLSHLTFLSMGGNLITGCIPAFLSNLTHLTLLDLSYSNLTGEIPKEIGIMRELSYLHLSSNALAGQLPTSLGNLSKLSFLSLNKNSLSGSVPETLGNIRALNVLELFDNNFTGSLDFLSSISNCGQLQRLDLSSNSFTGGLPDHVDLSGPIPSQIGMLRSLQRLYLNGNKLFGPIPNSIGNLSRLEFIQISDNQLNSTIPESFFHLDKLTTLYLSNNSLIGALSSDLGGLKQVVSIDLSSNFLNGTIPESFGQIIMLTVLNLSHNSFDGPIPDSFQELASLAFLDISFNNISGTIPKFLSNFTYLITLNLSFNKLVGKIPEGGIFSPCLQKKSTNNRHLLIFLLPAVTITFGSIVTCVYLVIRRKLKNMREVPDPFMDEGNVISHRLVSYHDLILATDNFSDNNLLGTGSFGKVYKGQLSTGLVVAIKVLDMQLEQAVRSFAAECRVLCVARHRNLIKILSSTSNMDFRALVLEYMPNGSLDMLLYTERKRHLGFLKRLDIMLDVAMAVEYLHHEHYEVVLHCDLKPSNVLFDNQMTAHVADFGITKLLLGDDNSMISSSMTGTIGYMAPEYGSFGRASRKSDVFSFGIMLLEVFTAKRPTDPMFTGELSIRQWVHQAFATGLASVLDNRLLQDEALSIHDLNVTLSSIFELGLQCSSDSPNRRMSMRDIVVALKKIKKGYTK</sequence>
<dbReference type="PANTHER" id="PTHR48056:SF73">
    <property type="entry name" value="LRR RECEPTOR-LIKE SERINE_THREONINE-PROTEIN KINASE EFR"/>
    <property type="match status" value="1"/>
</dbReference>
<evidence type="ECO:0000256" key="1">
    <source>
        <dbReference type="ARBA" id="ARBA00004251"/>
    </source>
</evidence>
<keyword evidence="16 22" id="KW-0472">Membrane</keyword>
<evidence type="ECO:0000313" key="26">
    <source>
        <dbReference type="Proteomes" id="UP000244336"/>
    </source>
</evidence>
<evidence type="ECO:0000313" key="25">
    <source>
        <dbReference type="EMBL" id="PUZ45860.1"/>
    </source>
</evidence>
<evidence type="ECO:0000256" key="13">
    <source>
        <dbReference type="ARBA" id="ARBA00022777"/>
    </source>
</evidence>
<dbReference type="InterPro" id="IPR050647">
    <property type="entry name" value="Plant_LRR-RLKs"/>
</dbReference>
<dbReference type="GO" id="GO:0033612">
    <property type="term" value="F:receptor serine/threonine kinase binding"/>
    <property type="evidence" value="ECO:0007669"/>
    <property type="project" value="TreeGrafter"/>
</dbReference>